<evidence type="ECO:0000313" key="2">
    <source>
        <dbReference type="EMBL" id="CAL1547771.1"/>
    </source>
</evidence>
<name>A0AAV2IKQ6_LYMST</name>
<sequence>KVGQCLHRHTSCKDLLAVCIYITCVFIICVTQYLSEQLKSSVEITRLTFEGLSFADWASEGDPHLFLCVGNVKREIPILWKLRRSNGAETKLMFCTSESCDPETDGIPYEANITRNGEIFRSFLLIKNVTLDLHKSQWICFIDTNSNSGSSSTYTNATYILFVFALPEEVTCYYPILVGKDDIEVQCSTGKISPEAVCEFFSKTNISDPVYVNNQTVAYANWPSITNGYNRTECNLTLSGNILGPGTHKFYVVMYPNDTRNFTVINTRRSSNYTDPIKISYPNALLHDDCKATDFIKENNIGNCTCYNNNTSFLPIHVTWNGSESVDGTLTFKALRPQNGYTMKFQCSVTSLNWTHQIIYEPKVAYPPQNFSITLHQSNIDKCDANNANISGNCLVSDMYPMSKVYVSINNSVINLTATGKGSVYSFSNVMNETGIFNITCHYNNTVYLGYESENVVIQGPPEIPKITSNSNRDIKTPSTTTLRVLKGDTIMCQSRGGYPSSKNLSLNCGNETYFETTEQNVNLTLNVTHNVICTCIVWHESRCYQNTTTVHLIISDLDSLSLEVTAPDDDFASIYIGIGVALGIVLVFLVLILSILRIRQFKGTAW</sequence>
<reference evidence="2 3" key="1">
    <citation type="submission" date="2024-04" db="EMBL/GenBank/DDBJ databases">
        <authorList>
            <consortium name="Genoscope - CEA"/>
            <person name="William W."/>
        </authorList>
    </citation>
    <scope>NUCLEOTIDE SEQUENCE [LARGE SCALE GENOMIC DNA]</scope>
</reference>
<dbReference type="AlphaFoldDB" id="A0AAV2IKQ6"/>
<gene>
    <name evidence="2" type="ORF">GSLYS_00021088001</name>
</gene>
<feature type="transmembrane region" description="Helical" evidence="1">
    <location>
        <begin position="15"/>
        <end position="34"/>
    </location>
</feature>
<comment type="caution">
    <text evidence="2">The sequence shown here is derived from an EMBL/GenBank/DDBJ whole genome shotgun (WGS) entry which is preliminary data.</text>
</comment>
<evidence type="ECO:0008006" key="4">
    <source>
        <dbReference type="Google" id="ProtNLM"/>
    </source>
</evidence>
<proteinExistence type="predicted"/>
<evidence type="ECO:0000256" key="1">
    <source>
        <dbReference type="SAM" id="Phobius"/>
    </source>
</evidence>
<protein>
    <recommendedName>
        <fullName evidence="4">Ig-like domain-containing protein</fullName>
    </recommendedName>
</protein>
<keyword evidence="1" id="KW-1133">Transmembrane helix</keyword>
<organism evidence="2 3">
    <name type="scientific">Lymnaea stagnalis</name>
    <name type="common">Great pond snail</name>
    <name type="synonym">Helix stagnalis</name>
    <dbReference type="NCBI Taxonomy" id="6523"/>
    <lineage>
        <taxon>Eukaryota</taxon>
        <taxon>Metazoa</taxon>
        <taxon>Spiralia</taxon>
        <taxon>Lophotrochozoa</taxon>
        <taxon>Mollusca</taxon>
        <taxon>Gastropoda</taxon>
        <taxon>Heterobranchia</taxon>
        <taxon>Euthyneura</taxon>
        <taxon>Panpulmonata</taxon>
        <taxon>Hygrophila</taxon>
        <taxon>Lymnaeoidea</taxon>
        <taxon>Lymnaeidae</taxon>
        <taxon>Lymnaea</taxon>
    </lineage>
</organism>
<keyword evidence="1" id="KW-0472">Membrane</keyword>
<feature type="transmembrane region" description="Helical" evidence="1">
    <location>
        <begin position="575"/>
        <end position="597"/>
    </location>
</feature>
<dbReference type="EMBL" id="CAXITT010001064">
    <property type="protein sequence ID" value="CAL1547771.1"/>
    <property type="molecule type" value="Genomic_DNA"/>
</dbReference>
<feature type="non-terminal residue" evidence="2">
    <location>
        <position position="1"/>
    </location>
</feature>
<keyword evidence="3" id="KW-1185">Reference proteome</keyword>
<dbReference type="Proteomes" id="UP001497497">
    <property type="component" value="Unassembled WGS sequence"/>
</dbReference>
<accession>A0AAV2IKQ6</accession>
<keyword evidence="1" id="KW-0812">Transmembrane</keyword>
<evidence type="ECO:0000313" key="3">
    <source>
        <dbReference type="Proteomes" id="UP001497497"/>
    </source>
</evidence>